<dbReference type="EMBL" id="DS995704">
    <property type="protein sequence ID" value="EEQ31633.1"/>
    <property type="molecule type" value="Genomic_DNA"/>
</dbReference>
<reference evidence="4" key="1">
    <citation type="journal article" date="2012" name="MBio">
        <title>Comparative genome analysis of Trichophyton rubrum and related dermatophytes reveals candidate genes involved in infection.</title>
        <authorList>
            <person name="Martinez D.A."/>
            <person name="Oliver B.G."/>
            <person name="Graeser Y."/>
            <person name="Goldberg J.M."/>
            <person name="Li W."/>
            <person name="Martinez-Rossi N.M."/>
            <person name="Monod M."/>
            <person name="Shelest E."/>
            <person name="Barton R.C."/>
            <person name="Birch E."/>
            <person name="Brakhage A.A."/>
            <person name="Chen Z."/>
            <person name="Gurr S.J."/>
            <person name="Heiman D."/>
            <person name="Heitman J."/>
            <person name="Kosti I."/>
            <person name="Rossi A."/>
            <person name="Saif S."/>
            <person name="Samalova M."/>
            <person name="Saunders C.W."/>
            <person name="Shea T."/>
            <person name="Summerbell R.C."/>
            <person name="Xu J."/>
            <person name="Young S."/>
            <person name="Zeng Q."/>
            <person name="Birren B.W."/>
            <person name="Cuomo C.A."/>
            <person name="White T.C."/>
        </authorList>
    </citation>
    <scope>NUCLEOTIDE SEQUENCE [LARGE SCALE GENOMIC DNA]</scope>
    <source>
        <strain evidence="4">ATCC MYA-4605 / CBS 113480</strain>
    </source>
</reference>
<gene>
    <name evidence="3" type="ORF">MCYG_04452</name>
</gene>
<dbReference type="GO" id="GO:0004843">
    <property type="term" value="F:cysteine-type deubiquitinase activity"/>
    <property type="evidence" value="ECO:0007669"/>
    <property type="project" value="InterPro"/>
</dbReference>
<feature type="compositionally biased region" description="Low complexity" evidence="1">
    <location>
        <begin position="48"/>
        <end position="61"/>
    </location>
</feature>
<dbReference type="InterPro" id="IPR050164">
    <property type="entry name" value="Peptidase_C19"/>
</dbReference>
<dbReference type="SUPFAM" id="SSF54001">
    <property type="entry name" value="Cysteine proteinases"/>
    <property type="match status" value="1"/>
</dbReference>
<dbReference type="PROSITE" id="PS50235">
    <property type="entry name" value="USP_3"/>
    <property type="match status" value="1"/>
</dbReference>
<evidence type="ECO:0000313" key="3">
    <source>
        <dbReference type="EMBL" id="EEQ31633.1"/>
    </source>
</evidence>
<dbReference type="GeneID" id="9229827"/>
<dbReference type="InterPro" id="IPR018200">
    <property type="entry name" value="USP_CS"/>
</dbReference>
<dbReference type="Gene3D" id="3.90.70.10">
    <property type="entry name" value="Cysteine proteinases"/>
    <property type="match status" value="1"/>
</dbReference>
<dbReference type="PROSITE" id="PS00973">
    <property type="entry name" value="USP_2"/>
    <property type="match status" value="1"/>
</dbReference>
<dbReference type="STRING" id="554155.C5FPM8"/>
<dbReference type="InterPro" id="IPR001394">
    <property type="entry name" value="Peptidase_C19_UCH"/>
</dbReference>
<protein>
    <submittedName>
        <fullName evidence="3">Ubiquitin carboxyl-terminal hydrolase</fullName>
    </submittedName>
</protein>
<dbReference type="FunFam" id="3.90.70.10:FF:000136">
    <property type="entry name" value="Ubiquitin C-terminal hydrolase, putative"/>
    <property type="match status" value="1"/>
</dbReference>
<sequence length="2568" mass="288319">MGPTPLEHSSNITSVSTSSGTGTCVNPQPQSIDANNPDSRSPAGIRIPDPLSLSPAQSSSPTGCSELMEDLNSESTRKRPRLDSGSGANCSHDSAPMTTPTTPAEASEDAKENQQRQDQADDTMTSTAKEAVDAADGDKMHGGPGTAPATASAGMLITPPPLDATQRSVNGSPVVPPRPSSRVTINMKSPTSETEQTQQAILTDGDGVLLTTDKQDVEAEQGGKLASREVNSSQPDVVTSNGTEMNNAQASIPMEQTTVIIPDSPPSVTSVEIEVADPEDMDQDPATSSWRPLDDALRTAREPEVVQIHEEISLAEAFPNFRTAYNIRDAVLDMKTAMERGSAHDLNVFVALKTWFELCCENLNHLTYQVFTEDRDLWEEIPSVAEGLLRRTTEFIADQGDSPMSYIEEFLSCYAEIAIHIISIDAEQLSQSSEERSVQLDPISRTYWMPLASMLQLRKIPLFTAMERDYGSEIIDLVAHLNDRVAGRQVNGVAVLASFVEAISIYLSKSPILTSLFPSALSVTHNIVDSFVGRRFQPTYGRPDSTEVITQAYALLRFSEPVYRSLIEKSSSCLSSDTSESILRTMGSSFRTLCNFDEELATTVARDLQLNVPPDVNSHEFAHIVSLGWKFTILKEHIMSGRMELRVYGMESIQGDLVNFWSQHIQNVPGALNHVTTKYLVNFLRENKIVDYVVGVESHPQLISRGSNIVGFLVVTSTYTNEDTDIIWKTVSESHDPRTVSEVLAMLSSTFSMHHESEPLIYICNKLIELPLQRFDVRMIEFCDLLLNSVRSKHGESMRHHDLGHYPHVDIMPVRLCVRLIRGAVSAEELPLEQRSQVQRFASKQLSQFVSLGISETDKTELYQQCIQDVSDMNEFAVGSIHALNALIPAFDTQDIRRLALDLDFTRLIITELAHAATTPTDDAEDEYLCNTIVPRLNLVHRIIDRVPETITPELSDVLWDKVFTSKVISEQNRNYMWEILSKSASRCIKRNSFLESFMNDYLPRIPPEDITESVLSFAKQAMNYDVKFHHQPVSNDGDIITIPGMDRIWRFILTAPNPSIGINAINFAIDTYLDHVLIKGSSPSSAEATHVSLVDRCVAQLAAAATRLKTFIDGTTSGEDEPMVIVPSDNEVQAEELRFARSLLFLRQLLQGLRTRPQYTPPQGSPPYIPLKPEPVKGESIDISYQAFSMGSQTRIRTFTIGDLSTASELADKIALLTGFSKFTTISGGQRLDLRGGNANQTIRDLKLATAGLLIVRKDSDAYELSFGGRRQSLTLVDSELLKHFDDLYDLLSLDERFSKELNRDLGFISHVIKNIDAILMREGMSEILRENTLKLTIACSFVDCLLVSLKALAKSMPDSSQHLFTKPSGLISLLLALLSLNPNDLSIPLDESTLQRLISGSFATLIEASMNDDHVWFALKDYNQMPDLISSLLLSEPRPGIRKDIAEIIFNLCGTSPLQKNYWSNKVSKDAIPTGNLATATGADMVETFWESISALLPRTVEHAQLSQEFFEVALVTFHTVAMLPTTEMPYTEYVRDWGNILLSHNGKEFVGRERVDYIILGFAYLLKMCLELAISENINAGTGRLMESLFTTFLFPNLSDMQVERIKPSIPVMNPTTRQEIYSIILLLCRDTNNCAQMLELLEEVIPFDYTYDPTWIFDRSKTIRSSEGYAGLRNLSNTCYLNSLFTQLFMNLDFRKFILDVETSEDDPAQSLLAETKKVFAYLQDTWQKSVDPQNAVDTIRTYDNEPIDINIQMDVDEFYNLLFDRWEGQIRSADDRKRFRSFYGGQLVQQIKSKECEHISERLEPFSAIQCDIKGKPGLEDSLRAYVEGEIMQGDNKYSCTSCGKHVDAVKRACLKDIPDNLIFHLKRFDFDVISMMRSKINDEFHFPERIDMTPFTIDYLSNPDAPIEPDMFELVGVLVHSGTAESGHYYSYIKERPSVGPNNSWVEFNDSDVTRFDPAKIPDQCFGGTSDSMHTLSHVRFGCKRVSSMENARSVYQDSIGDAPVSIPLPLELGNHISMENELFIRIYCLLDPNHARFVVSLFDRAREISKTESSLIAAKVQKMSIHVALDTLEQLIARSKDLPEVEPLLMDIKKAIDESPRAAYWLLQWTGKRPLPMRNLLAKSPNSVVRVGFLKLLVASLGRLQDRLADADADRALQSEYNQEYMDMLDKIVESLVVLWSTLHFYSRAWDDYFELLVEIANLGPYEVETLLEHGFLLRCLEMVWLDRHDTRRLKDAYPGYIRLIEKGRKFSHFKLTELLAIFLENIDLEVAPVQDDQPRRGDDGKLALSYAESDLVLALGEKRELVLLKKVIEQQENIDASRKIFTIFLSFTPTIDGLMDSIVHMLEEGLAVEPASLASPFLEITLLFCGMVPDIDRVRSLIEFATKSVDSINEAGGRDHVTFIQTIATLNNGAILEKDENFFLSLVLEMAPYWAPTLLHYDDRLVRDSAYEYLQEILFSKDLEDAAETTRQFYQRTGRRLGQACVDKLRTTYLTSSNTQTVVDASTVEIIQYVIKLCMEKYFDEENIEGDRAIIERAGDTWEDNSVIASDSEIGLATSP</sequence>
<dbReference type="GO" id="GO:0005634">
    <property type="term" value="C:nucleus"/>
    <property type="evidence" value="ECO:0007669"/>
    <property type="project" value="TreeGrafter"/>
</dbReference>
<dbReference type="InterPro" id="IPR038765">
    <property type="entry name" value="Papain-like_cys_pep_sf"/>
</dbReference>
<feature type="region of interest" description="Disordered" evidence="1">
    <location>
        <begin position="1"/>
        <end position="198"/>
    </location>
</feature>
<feature type="compositionally biased region" description="Low complexity" evidence="1">
    <location>
        <begin position="93"/>
        <end position="105"/>
    </location>
</feature>
<name>C5FPM8_ARTOC</name>
<dbReference type="eggNOG" id="KOG1866">
    <property type="taxonomic scope" value="Eukaryota"/>
</dbReference>
<dbReference type="CDD" id="cd02659">
    <property type="entry name" value="peptidase_C19C"/>
    <property type="match status" value="1"/>
</dbReference>
<feature type="compositionally biased region" description="Polar residues" evidence="1">
    <location>
        <begin position="24"/>
        <end position="39"/>
    </location>
</feature>
<feature type="compositionally biased region" description="Low complexity" evidence="1">
    <location>
        <begin position="9"/>
        <end position="23"/>
    </location>
</feature>
<evidence type="ECO:0000313" key="4">
    <source>
        <dbReference type="Proteomes" id="UP000002035"/>
    </source>
</evidence>
<feature type="compositionally biased region" description="Basic and acidic residues" evidence="1">
    <location>
        <begin position="130"/>
        <end position="141"/>
    </location>
</feature>
<dbReference type="PANTHER" id="PTHR24006">
    <property type="entry name" value="UBIQUITIN CARBOXYL-TERMINAL HYDROLASE"/>
    <property type="match status" value="1"/>
</dbReference>
<accession>C5FPM8</accession>
<feature type="compositionally biased region" description="Basic and acidic residues" evidence="1">
    <location>
        <begin position="108"/>
        <end position="119"/>
    </location>
</feature>
<dbReference type="InterPro" id="IPR021905">
    <property type="entry name" value="DUF3517"/>
</dbReference>
<feature type="region of interest" description="Disordered" evidence="1">
    <location>
        <begin position="218"/>
        <end position="242"/>
    </location>
</feature>
<dbReference type="GO" id="GO:0005829">
    <property type="term" value="C:cytosol"/>
    <property type="evidence" value="ECO:0007669"/>
    <property type="project" value="TreeGrafter"/>
</dbReference>
<dbReference type="Proteomes" id="UP000002035">
    <property type="component" value="Unassembled WGS sequence"/>
</dbReference>
<feature type="compositionally biased region" description="Polar residues" evidence="1">
    <location>
        <begin position="184"/>
        <end position="198"/>
    </location>
</feature>
<feature type="compositionally biased region" description="Polar residues" evidence="1">
    <location>
        <begin position="229"/>
        <end position="242"/>
    </location>
</feature>
<dbReference type="OrthoDB" id="420187at2759"/>
<keyword evidence="4" id="KW-1185">Reference proteome</keyword>
<dbReference type="Pfam" id="PF12030">
    <property type="entry name" value="DUF3517"/>
    <property type="match status" value="1"/>
</dbReference>
<evidence type="ECO:0000256" key="1">
    <source>
        <dbReference type="SAM" id="MobiDB-lite"/>
    </source>
</evidence>
<keyword evidence="3" id="KW-0378">Hydrolase</keyword>
<dbReference type="HOGENOM" id="CLU_228178_0_0_1"/>
<dbReference type="RefSeq" id="XP_002846715.1">
    <property type="nucleotide sequence ID" value="XM_002846669.1"/>
</dbReference>
<dbReference type="PANTHER" id="PTHR24006:SF827">
    <property type="entry name" value="UBIQUITIN CARBOXYL-TERMINAL HYDROLASE 34"/>
    <property type="match status" value="1"/>
</dbReference>
<organism evidence="3 4">
    <name type="scientific">Arthroderma otae (strain ATCC MYA-4605 / CBS 113480)</name>
    <name type="common">Microsporum canis</name>
    <dbReference type="NCBI Taxonomy" id="554155"/>
    <lineage>
        <taxon>Eukaryota</taxon>
        <taxon>Fungi</taxon>
        <taxon>Dikarya</taxon>
        <taxon>Ascomycota</taxon>
        <taxon>Pezizomycotina</taxon>
        <taxon>Eurotiomycetes</taxon>
        <taxon>Eurotiomycetidae</taxon>
        <taxon>Onygenales</taxon>
        <taxon>Arthrodermataceae</taxon>
        <taxon>Microsporum</taxon>
    </lineage>
</organism>
<evidence type="ECO:0000259" key="2">
    <source>
        <dbReference type="PROSITE" id="PS50235"/>
    </source>
</evidence>
<dbReference type="GO" id="GO:0016579">
    <property type="term" value="P:protein deubiquitination"/>
    <property type="evidence" value="ECO:0007669"/>
    <property type="project" value="InterPro"/>
</dbReference>
<dbReference type="InterPro" id="IPR028889">
    <property type="entry name" value="USP"/>
</dbReference>
<dbReference type="VEuPathDB" id="FungiDB:MCYG_04452"/>
<dbReference type="Pfam" id="PF00443">
    <property type="entry name" value="UCH"/>
    <property type="match status" value="1"/>
</dbReference>
<proteinExistence type="predicted"/>
<feature type="domain" description="USP" evidence="2">
    <location>
        <begin position="1674"/>
        <end position="1991"/>
    </location>
</feature>
<dbReference type="OMA" id="FSAIQCE"/>